<dbReference type="EMBL" id="FWXW01000001">
    <property type="protein sequence ID" value="SMC37838.1"/>
    <property type="molecule type" value="Genomic_DNA"/>
</dbReference>
<dbReference type="AlphaFoldDB" id="A0A1W1YQ45"/>
<dbReference type="SMART" id="SM00098">
    <property type="entry name" value="alkPPc"/>
    <property type="match status" value="1"/>
</dbReference>
<dbReference type="CDD" id="cd16012">
    <property type="entry name" value="ALP"/>
    <property type="match status" value="1"/>
</dbReference>
<keyword evidence="5" id="KW-0732">Signal</keyword>
<feature type="binding site" evidence="3">
    <location>
        <position position="326"/>
    </location>
    <ligand>
        <name>Zn(2+)</name>
        <dbReference type="ChEBI" id="CHEBI:29105"/>
        <label>2</label>
    </ligand>
</feature>
<dbReference type="GO" id="GO:0004035">
    <property type="term" value="F:alkaline phosphatase activity"/>
    <property type="evidence" value="ECO:0007669"/>
    <property type="project" value="TreeGrafter"/>
</dbReference>
<gene>
    <name evidence="7" type="ORF">SAMN02745168_0569</name>
</gene>
<comment type="cofactor">
    <cofactor evidence="3">
        <name>Zn(2+)</name>
        <dbReference type="ChEBI" id="CHEBI:29105"/>
    </cofactor>
    <text evidence="3">Binds 2 Zn(2+) ions.</text>
</comment>
<name>A0A1W1YQ45_9FIRM</name>
<dbReference type="InterPro" id="IPR001952">
    <property type="entry name" value="Alkaline_phosphatase"/>
</dbReference>
<feature type="binding site" evidence="3">
    <location>
        <position position="288"/>
    </location>
    <ligand>
        <name>Zn(2+)</name>
        <dbReference type="ChEBI" id="CHEBI:29105"/>
        <label>2</label>
    </ligand>
</feature>
<feature type="binding site" evidence="3">
    <location>
        <position position="159"/>
    </location>
    <ligand>
        <name>Mg(2+)</name>
        <dbReference type="ChEBI" id="CHEBI:18420"/>
    </ligand>
</feature>
<feature type="binding site" evidence="3">
    <location>
        <position position="327"/>
    </location>
    <ligand>
        <name>Zn(2+)</name>
        <dbReference type="ChEBI" id="CHEBI:29105"/>
        <label>2</label>
    </ligand>
</feature>
<keyword evidence="3" id="KW-0862">Zinc</keyword>
<feature type="binding site" evidence="3">
    <location>
        <position position="157"/>
    </location>
    <ligand>
        <name>Mg(2+)</name>
        <dbReference type="ChEBI" id="CHEBI:18420"/>
    </ligand>
</feature>
<evidence type="ECO:0000313" key="7">
    <source>
        <dbReference type="EMBL" id="SMC37838.1"/>
    </source>
</evidence>
<dbReference type="Proteomes" id="UP000192790">
    <property type="component" value="Unassembled WGS sequence"/>
</dbReference>
<keyword evidence="1" id="KW-0597">Phosphoprotein</keyword>
<feature type="binding site" evidence="3">
    <location>
        <position position="51"/>
    </location>
    <ligand>
        <name>Zn(2+)</name>
        <dbReference type="ChEBI" id="CHEBI:29105"/>
        <label>2</label>
    </ligand>
</feature>
<keyword evidence="3" id="KW-0479">Metal-binding</keyword>
<reference evidence="7 8" key="1">
    <citation type="submission" date="2017-04" db="EMBL/GenBank/DDBJ databases">
        <authorList>
            <person name="Afonso C.L."/>
            <person name="Miller P.J."/>
            <person name="Scott M.A."/>
            <person name="Spackman E."/>
            <person name="Goraichik I."/>
            <person name="Dimitrov K.M."/>
            <person name="Suarez D.L."/>
            <person name="Swayne D.E."/>
        </authorList>
    </citation>
    <scope>NUCLEOTIDE SEQUENCE [LARGE SCALE GENOMIC DNA]</scope>
    <source>
        <strain evidence="7 8">DSM 12816</strain>
    </source>
</reference>
<dbReference type="Gene3D" id="1.10.60.40">
    <property type="match status" value="1"/>
</dbReference>
<sequence length="547" mass="58328">MFMTKKASRFAALALTVAMLGTLTLQSAAVGVSKAKEENSKIKNVIVLIPDGMSVDDVTLARWYKSYDAVSGTVDTSVSLALDKMASGLVRTYWEKAGVTGAITDSAPAATAMATGVKSNDKYIGVTYDQKPLATVLEAAKSTGRATGLVATSNIQHATPAGYSSHYPDRSKYEILAEQQVYNDIDVVYGAGSKYLAGRADNENMINTLKLNGYEYVTTRDQMEAVTSGKVWGMFAASDMAYEMDRDETAAAQPSLAEMTDSAIRLLSQDEDGFFLMVEGSKIDWAAHANDPIGVISDVLAFDDAVSVALDYAKAHQDTIVIAMTDHGNGGLTIGNADTSSTYSSDNLIKFIAPLKKATLTGEGVEKMLNADRSNAEEVMSTYYGISDLSDDEIAAIKAAPAGSMNYVVGPMISKRAYLGWTTTGHTGEDVVLFTYLPGDERITGTIDNTDVADICAGVWGVDLEALTDELYINASAAFEAKGATVTADNSNESNPKLVVTKGSTTLIIPESKNYVYVNGSQFLFDSVTVNVKGVFYVSREVVSLIA</sequence>
<organism evidence="7 8">
    <name type="scientific">Papillibacter cinnamivorans DSM 12816</name>
    <dbReference type="NCBI Taxonomy" id="1122930"/>
    <lineage>
        <taxon>Bacteria</taxon>
        <taxon>Bacillati</taxon>
        <taxon>Bacillota</taxon>
        <taxon>Clostridia</taxon>
        <taxon>Eubacteriales</taxon>
        <taxon>Oscillospiraceae</taxon>
        <taxon>Papillibacter</taxon>
    </lineage>
</organism>
<protein>
    <submittedName>
        <fullName evidence="7">Alkaline phosphatase</fullName>
    </submittedName>
</protein>
<feature type="binding site" evidence="3">
    <location>
        <position position="284"/>
    </location>
    <ligand>
        <name>Zn(2+)</name>
        <dbReference type="ChEBI" id="CHEBI:29105"/>
        <label>2</label>
    </ligand>
</feature>
<feature type="domain" description="Copper amine oxidase-like N-terminal" evidence="6">
    <location>
        <begin position="469"/>
        <end position="544"/>
    </location>
</feature>
<dbReference type="InterPro" id="IPR017850">
    <property type="entry name" value="Alkaline_phosphatase_core_sf"/>
</dbReference>
<dbReference type="InterPro" id="IPR012854">
    <property type="entry name" value="Cu_amine_oxidase-like_N"/>
</dbReference>
<evidence type="ECO:0000313" key="8">
    <source>
        <dbReference type="Proteomes" id="UP000192790"/>
    </source>
</evidence>
<feature type="active site" description="Phosphoserine intermediate" evidence="2">
    <location>
        <position position="106"/>
    </location>
</feature>
<evidence type="ECO:0000256" key="5">
    <source>
        <dbReference type="SAM" id="SignalP"/>
    </source>
</evidence>
<dbReference type="STRING" id="1122930.SAMN02745168_0569"/>
<accession>A0A1W1YQ45</accession>
<dbReference type="Gene3D" id="3.40.720.10">
    <property type="entry name" value="Alkaline Phosphatase, subunit A"/>
    <property type="match status" value="1"/>
</dbReference>
<keyword evidence="3" id="KW-0460">Magnesium</keyword>
<dbReference type="PRINTS" id="PR00113">
    <property type="entry name" value="ALKPHPHTASE"/>
</dbReference>
<feature type="binding site" evidence="3">
    <location>
        <position position="426"/>
    </location>
    <ligand>
        <name>Zn(2+)</name>
        <dbReference type="ChEBI" id="CHEBI:29105"/>
        <label>2</label>
    </ligand>
</feature>
<keyword evidence="8" id="KW-1185">Reference proteome</keyword>
<dbReference type="GO" id="GO:0046872">
    <property type="term" value="F:metal ion binding"/>
    <property type="evidence" value="ECO:0007669"/>
    <property type="project" value="UniProtKB-KW"/>
</dbReference>
<comment type="similarity">
    <text evidence="4">Belongs to the alkaline phosphatase family.</text>
</comment>
<evidence type="ECO:0000256" key="4">
    <source>
        <dbReference type="RuleBase" id="RU003946"/>
    </source>
</evidence>
<dbReference type="PANTHER" id="PTHR11596:SF5">
    <property type="entry name" value="ALKALINE PHOSPHATASE"/>
    <property type="match status" value="1"/>
</dbReference>
<dbReference type="Pfam" id="PF07833">
    <property type="entry name" value="Cu_amine_oxidN1"/>
    <property type="match status" value="1"/>
</dbReference>
<feature type="binding site" evidence="3">
    <location>
        <position position="51"/>
    </location>
    <ligand>
        <name>Mg(2+)</name>
        <dbReference type="ChEBI" id="CHEBI:18420"/>
    </ligand>
</feature>
<evidence type="ECO:0000256" key="3">
    <source>
        <dbReference type="PIRSR" id="PIRSR601952-2"/>
    </source>
</evidence>
<feature type="signal peptide" evidence="5">
    <location>
        <begin position="1"/>
        <end position="28"/>
    </location>
</feature>
<dbReference type="SUPFAM" id="SSF53649">
    <property type="entry name" value="Alkaline phosphatase-like"/>
    <property type="match status" value="1"/>
</dbReference>
<evidence type="ECO:0000256" key="2">
    <source>
        <dbReference type="PIRSR" id="PIRSR601952-1"/>
    </source>
</evidence>
<feature type="binding site" evidence="3">
    <location>
        <position position="279"/>
    </location>
    <ligand>
        <name>Mg(2+)</name>
        <dbReference type="ChEBI" id="CHEBI:18420"/>
    </ligand>
</feature>
<proteinExistence type="inferred from homology"/>
<dbReference type="Pfam" id="PF00245">
    <property type="entry name" value="Alk_phosphatase"/>
    <property type="match status" value="1"/>
</dbReference>
<evidence type="ECO:0000256" key="1">
    <source>
        <dbReference type="ARBA" id="ARBA00022553"/>
    </source>
</evidence>
<feature type="chain" id="PRO_5039522505" evidence="5">
    <location>
        <begin position="29"/>
        <end position="547"/>
    </location>
</feature>
<evidence type="ECO:0000259" key="6">
    <source>
        <dbReference type="Pfam" id="PF07833"/>
    </source>
</evidence>
<comment type="cofactor">
    <cofactor evidence="3">
        <name>Mg(2+)</name>
        <dbReference type="ChEBI" id="CHEBI:18420"/>
    </cofactor>
    <text evidence="3">Binds 1 Mg(2+) ion.</text>
</comment>
<dbReference type="PANTHER" id="PTHR11596">
    <property type="entry name" value="ALKALINE PHOSPHATASE"/>
    <property type="match status" value="1"/>
</dbReference>